<name>A0AAV3QDQ4_LITER</name>
<reference evidence="8 9" key="1">
    <citation type="submission" date="2024-01" db="EMBL/GenBank/DDBJ databases">
        <title>The complete chloroplast genome sequence of Lithospermum erythrorhizon: insights into the phylogenetic relationship among Boraginaceae species and the maternal lineages of purple gromwells.</title>
        <authorList>
            <person name="Okada T."/>
            <person name="Watanabe K."/>
        </authorList>
    </citation>
    <scope>NUCLEOTIDE SEQUENCE [LARGE SCALE GENOMIC DNA]</scope>
</reference>
<comment type="similarity">
    <text evidence="2 7">Belongs to the methyltransferase superfamily.</text>
</comment>
<dbReference type="GO" id="GO:0016020">
    <property type="term" value="C:membrane"/>
    <property type="evidence" value="ECO:0007669"/>
    <property type="project" value="UniProtKB-SubCell"/>
</dbReference>
<dbReference type="EC" id="2.1.1.-" evidence="7"/>
<keyword evidence="3 7" id="KW-0489">Methyltransferase</keyword>
<comment type="caution">
    <text evidence="8">The sequence shown here is derived from an EMBL/GenBank/DDBJ whole genome shotgun (WGS) entry which is preliminary data.</text>
</comment>
<dbReference type="GO" id="GO:0005802">
    <property type="term" value="C:trans-Golgi network"/>
    <property type="evidence" value="ECO:0007669"/>
    <property type="project" value="TreeGrafter"/>
</dbReference>
<evidence type="ECO:0000256" key="3">
    <source>
        <dbReference type="ARBA" id="ARBA00022603"/>
    </source>
</evidence>
<evidence type="ECO:0000256" key="4">
    <source>
        <dbReference type="ARBA" id="ARBA00022968"/>
    </source>
</evidence>
<evidence type="ECO:0000256" key="1">
    <source>
        <dbReference type="ARBA" id="ARBA00004606"/>
    </source>
</evidence>
<keyword evidence="4 7" id="KW-0735">Signal-anchor</keyword>
<dbReference type="InterPro" id="IPR004159">
    <property type="entry name" value="Put_SAM_MeTrfase"/>
</dbReference>
<evidence type="ECO:0000256" key="2">
    <source>
        <dbReference type="ARBA" id="ARBA00008361"/>
    </source>
</evidence>
<evidence type="ECO:0000256" key="6">
    <source>
        <dbReference type="ARBA" id="ARBA00037847"/>
    </source>
</evidence>
<dbReference type="SUPFAM" id="SSF53335">
    <property type="entry name" value="S-adenosyl-L-methionine-dependent methyltransferases"/>
    <property type="match status" value="1"/>
</dbReference>
<dbReference type="AlphaFoldDB" id="A0AAV3QDQ4"/>
<protein>
    <recommendedName>
        <fullName evidence="7">Methyltransferase</fullName>
        <ecNumber evidence="7">2.1.1.-</ecNumber>
    </recommendedName>
</protein>
<dbReference type="PANTHER" id="PTHR10108">
    <property type="entry name" value="SAM-DEPENDENT METHYLTRANSFERASE"/>
    <property type="match status" value="1"/>
</dbReference>
<evidence type="ECO:0000256" key="7">
    <source>
        <dbReference type="RuleBase" id="RU366043"/>
    </source>
</evidence>
<dbReference type="Pfam" id="PF03141">
    <property type="entry name" value="Methyltransf_29"/>
    <property type="match status" value="1"/>
</dbReference>
<accession>A0AAV3QDQ4</accession>
<organism evidence="8 9">
    <name type="scientific">Lithospermum erythrorhizon</name>
    <name type="common">Purple gromwell</name>
    <name type="synonym">Lithospermum officinale var. erythrorhizon</name>
    <dbReference type="NCBI Taxonomy" id="34254"/>
    <lineage>
        <taxon>Eukaryota</taxon>
        <taxon>Viridiplantae</taxon>
        <taxon>Streptophyta</taxon>
        <taxon>Embryophyta</taxon>
        <taxon>Tracheophyta</taxon>
        <taxon>Spermatophyta</taxon>
        <taxon>Magnoliopsida</taxon>
        <taxon>eudicotyledons</taxon>
        <taxon>Gunneridae</taxon>
        <taxon>Pentapetalae</taxon>
        <taxon>asterids</taxon>
        <taxon>lamiids</taxon>
        <taxon>Boraginales</taxon>
        <taxon>Boraginaceae</taxon>
        <taxon>Boraginoideae</taxon>
        <taxon>Lithospermeae</taxon>
        <taxon>Lithospermum</taxon>
    </lineage>
</organism>
<keyword evidence="5 7" id="KW-0325">Glycoprotein</keyword>
<dbReference type="Proteomes" id="UP001454036">
    <property type="component" value="Unassembled WGS sequence"/>
</dbReference>
<keyword evidence="9" id="KW-1185">Reference proteome</keyword>
<gene>
    <name evidence="8" type="ORF">LIER_39296</name>
</gene>
<evidence type="ECO:0000256" key="5">
    <source>
        <dbReference type="ARBA" id="ARBA00023180"/>
    </source>
</evidence>
<dbReference type="EMBL" id="BAABME010020897">
    <property type="protein sequence ID" value="GAA0161768.1"/>
    <property type="molecule type" value="Genomic_DNA"/>
</dbReference>
<dbReference type="InterPro" id="IPR029063">
    <property type="entry name" value="SAM-dependent_MTases_sf"/>
</dbReference>
<proteinExistence type="inferred from homology"/>
<evidence type="ECO:0000313" key="9">
    <source>
        <dbReference type="Proteomes" id="UP001454036"/>
    </source>
</evidence>
<dbReference type="GO" id="GO:0032259">
    <property type="term" value="P:methylation"/>
    <property type="evidence" value="ECO:0007669"/>
    <property type="project" value="UniProtKB-KW"/>
</dbReference>
<dbReference type="GO" id="GO:0005768">
    <property type="term" value="C:endosome"/>
    <property type="evidence" value="ECO:0007669"/>
    <property type="project" value="TreeGrafter"/>
</dbReference>
<sequence length="214" mass="24359">MCLYCSSLHVKSQVSFPECGIEFQYYTPCTDPKRWNKFSKHHLSFWERHCPPLYERKECLVPPPDGYELDCRNVPYDWINKQKSNQHWLSKEGDKFLFPGCGTMFPNGIGAFVDLMEDLIPQMKDGTIRTAIDTGCGVASWSGDLLDRGIITVSLALRDYHEAQVQFALERGIPAIYGLFRCKGFLSLQTPSTWLTAHDALSNGQNLVESTVLR</sequence>
<keyword evidence="4 7" id="KW-0812">Transmembrane</keyword>
<dbReference type="GO" id="GO:0008168">
    <property type="term" value="F:methyltransferase activity"/>
    <property type="evidence" value="ECO:0007669"/>
    <property type="project" value="UniProtKB-UniRule"/>
</dbReference>
<keyword evidence="7" id="KW-0808">Transferase</keyword>
<evidence type="ECO:0000313" key="8">
    <source>
        <dbReference type="EMBL" id="GAA0161768.1"/>
    </source>
</evidence>
<comment type="subcellular location">
    <subcellularLocation>
        <location evidence="6">Endomembrane system</location>
        <topology evidence="6">Single-pass membrane protein</topology>
    </subcellularLocation>
    <subcellularLocation>
        <location evidence="1 7">Membrane</location>
        <topology evidence="1 7">Single-pass type II membrane protein</topology>
    </subcellularLocation>
</comment>
<dbReference type="PANTHER" id="PTHR10108:SF984">
    <property type="entry name" value="METHYLTRANSFERASE PMT21-RELATED"/>
    <property type="match status" value="1"/>
</dbReference>